<proteinExistence type="predicted"/>
<keyword evidence="1" id="KW-0808">Transferase</keyword>
<gene>
    <name evidence="1" type="ORF">JFY71_09775</name>
</gene>
<name>A0AC61MTQ5_9FIRM</name>
<evidence type="ECO:0000313" key="2">
    <source>
        <dbReference type="Proteomes" id="UP000595814"/>
    </source>
</evidence>
<protein>
    <submittedName>
        <fullName evidence="1">Aspartate kinase</fullName>
        <ecNumber evidence="1">2.7.2.4</ecNumber>
    </submittedName>
</protein>
<dbReference type="EMBL" id="CP066744">
    <property type="protein sequence ID" value="QQK07571.1"/>
    <property type="molecule type" value="Genomic_DNA"/>
</dbReference>
<keyword evidence="2" id="KW-1185">Reference proteome</keyword>
<accession>A0AC61MTQ5</accession>
<sequence>MLSNFTTGVVMKYGGSSVANPKKINEVADRIVERKKKFKNIVVVVSAMGKTTNNLISMSKEINENPSKREMDMLLSTGEQVTISLLAMALASKGEEVISLTGWQAGIKTFGHHMKSKIGDIDKNKIENYLEEGNIVIVAGFQGVNEVGDITTLGRGGSDTSAVALAAKLNFSCEIYTDVKGIYTVDPRLFSKARKLDYLSYEETLEMANLGAKVIEPRSVELAWKYKVPLYIALNTNDVVGTVIRGEGNNMEKNSITNISVIDNILLVNIELKTKNTEKINNIFVQLGNKNVNIDIISQNKFSDNNYLISFTTTNDNKIIVSEILKEMNLNFNFIENVSKVSIIGNAMRTQAGVASRVFEILSKNNIEFHQVSTSEISISYVIDDFNVKNIVEILAKEYNL</sequence>
<evidence type="ECO:0000313" key="1">
    <source>
        <dbReference type="EMBL" id="QQK07571.1"/>
    </source>
</evidence>
<dbReference type="Proteomes" id="UP000595814">
    <property type="component" value="Chromosome"/>
</dbReference>
<dbReference type="EC" id="2.7.2.4" evidence="1"/>
<reference evidence="1 2" key="1">
    <citation type="journal article" date="2022" name="Int. J. Syst. Evol. Microbiol.">
        <title>Miniphocaeibacter halophilus sp. nov., an ammonium-tolerant acetate-producing bacterium isolated from a biogas system.</title>
        <authorList>
            <person name="Schnurer A."/>
            <person name="Singh A."/>
            <person name="Bi S."/>
            <person name="Qiao W."/>
            <person name="Westerholm M."/>
        </authorList>
    </citation>
    <scope>NUCLEOTIDE SEQUENCE [LARGE SCALE GENOMIC DNA]</scope>
    <source>
        <strain evidence="1 2">AMB_01</strain>
    </source>
</reference>
<keyword evidence="1" id="KW-0418">Kinase</keyword>
<organism evidence="1 2">
    <name type="scientific">Miniphocaeibacter halophilus</name>
    <dbReference type="NCBI Taxonomy" id="2931922"/>
    <lineage>
        <taxon>Bacteria</taxon>
        <taxon>Bacillati</taxon>
        <taxon>Bacillota</taxon>
        <taxon>Tissierellia</taxon>
        <taxon>Tissierellales</taxon>
        <taxon>Peptoniphilaceae</taxon>
        <taxon>Miniphocaeibacter</taxon>
    </lineage>
</organism>